<organism evidence="2 4">
    <name type="scientific">Vibrio owensii</name>
    <dbReference type="NCBI Taxonomy" id="696485"/>
    <lineage>
        <taxon>Bacteria</taxon>
        <taxon>Pseudomonadati</taxon>
        <taxon>Pseudomonadota</taxon>
        <taxon>Gammaproteobacteria</taxon>
        <taxon>Vibrionales</taxon>
        <taxon>Vibrionaceae</taxon>
        <taxon>Vibrio</taxon>
    </lineage>
</organism>
<dbReference type="PANTHER" id="PTHR30451:SF5">
    <property type="entry name" value="SLR0019 PROTEIN"/>
    <property type="match status" value="1"/>
</dbReference>
<name>A0AAP9KBT7_9VIBR</name>
<sequence>MWRAFVVSFALFISYGAWASSYSLSLPLVYEDTQLGDLPVELNGMDLERVSISALQELFGERVSDEWWEQFFGPDSLQFVSVEMLGERGIEVSLNTESLFISARLSAQILNEQDITLSSGYPEFIPSPGGTISWLNSFNFAYNNYWQENEQNWDSSLDWLSQGNFGGADGLNFLLANYLESDNEVSEFSRGEWIAFYDDPNLPMRASAGDVISGESGHIYGMSLGGFSIESRYADLQPERETSPESSQQLVLLESAEVEVYVNGERVSGGRLEPGRYNLKNLILDNGANDITVVVNYVSGKQEVLRFTQFYNAKLLQKGLVDYSLSIGQPIVYDGRQVEYVDDWIATGFVEYGLTDWLTAGASGLYAQDGSIFGALSTLKSPIGNITARYSLSSGREEQDGWIASLDYENSIIGSGESQSPNLRLAVEQSEDFQSKPWQGPEEGNTYTQYLANYFWQLSSEFDLTLTGRLTQLPPEEDELRGSILLNWRRGGLNVGLGTEYEESERYSDPDTRFLFTFEYNWYSDEQGNRIGVSYNSENERSRVYFSNEGLNYVGNYGVRVEAERDESRDTQRAQLSYTANRFRAESEVTRDVIRRDDIEQYQASLRFATAIGMVDGDWGWGRATSGPFVIAEVHPTLKGATANLDVDAQGRPLALATDTLSGLVPISQPYARYSMDYNVIDSPVGYDWGDGKLELMPAAASGYVLTIGSDASLTAKGVLKYANGEPIEYRQGRVSLDNKRIEFFTNKQGRFYIQGLRSGSYTVELYGMNSKPIVVTIPESDKSLIDLGEIEVVPSEGE</sequence>
<dbReference type="GO" id="GO:0009297">
    <property type="term" value="P:pilus assembly"/>
    <property type="evidence" value="ECO:0007669"/>
    <property type="project" value="InterPro"/>
</dbReference>
<reference evidence="2" key="3">
    <citation type="submission" date="2019-11" db="EMBL/GenBank/DDBJ databases">
        <title>Complete genome sequence of Vibrio owensii SH-14 isolated from shrimp with acute hepatopancreatic necrosis diease.</title>
        <authorList>
            <person name="Liang X."/>
            <person name="Wang Y."/>
        </authorList>
    </citation>
    <scope>NUCLEOTIDE SEQUENCE</scope>
    <source>
        <strain evidence="2">SH14</strain>
    </source>
</reference>
<dbReference type="Gene3D" id="2.60.40.3110">
    <property type="match status" value="1"/>
</dbReference>
<evidence type="ECO:0000313" key="4">
    <source>
        <dbReference type="Proteomes" id="UP000390336"/>
    </source>
</evidence>
<dbReference type="EMBL" id="CP033138">
    <property type="protein sequence ID" value="AYO16777.1"/>
    <property type="molecule type" value="Genomic_DNA"/>
</dbReference>
<protein>
    <submittedName>
        <fullName evidence="2">Fimbria/pilus outer membrane usher protein</fullName>
    </submittedName>
    <submittedName>
        <fullName evidence="1">Pilus assembly protein PapC</fullName>
    </submittedName>
</protein>
<evidence type="ECO:0000313" key="2">
    <source>
        <dbReference type="EMBL" id="QGH48941.1"/>
    </source>
</evidence>
<keyword evidence="3" id="KW-1185">Reference proteome</keyword>
<dbReference type="GO" id="GO:0009279">
    <property type="term" value="C:cell outer membrane"/>
    <property type="evidence" value="ECO:0007669"/>
    <property type="project" value="TreeGrafter"/>
</dbReference>
<dbReference type="RefSeq" id="WP_054823769.1">
    <property type="nucleotide sequence ID" value="NZ_CP033138.1"/>
</dbReference>
<proteinExistence type="predicted"/>
<accession>A0AAP9KBT7</accession>
<gene>
    <name evidence="2" type="ORF">APZ19_17530</name>
    <name evidence="1" type="ORF">D0812_20465</name>
</gene>
<reference evidence="1 3" key="2">
    <citation type="submission" date="2018-10" db="EMBL/GenBank/DDBJ databases">
        <title>Whole Genome of Vibrio owensii strain 170502, isolated from Acute Hepatopancreatic Necrosis Disease (AHPND) shrimp.</title>
        <authorList>
            <person name="Yan M."/>
            <person name="Wang X."/>
            <person name="Wang Y."/>
        </authorList>
    </citation>
    <scope>NUCLEOTIDE SEQUENCE [LARGE SCALE GENOMIC DNA]</scope>
    <source>
        <strain evidence="1 3">1700302</strain>
    </source>
</reference>
<dbReference type="GO" id="GO:0015473">
    <property type="term" value="F:fimbrial usher porin activity"/>
    <property type="evidence" value="ECO:0007669"/>
    <property type="project" value="InterPro"/>
</dbReference>
<dbReference type="PANTHER" id="PTHR30451">
    <property type="entry name" value="OUTER MEMBRANE USHER PROTEIN"/>
    <property type="match status" value="1"/>
</dbReference>
<reference evidence="2 4" key="1">
    <citation type="journal article" date="2015" name="Genome Announc.">
        <title>Draft Genome Sequence of Vibrio owensii Strain SH-14, Which Causes Shrimp Acute Hepatopancreatic Necrosis Disease.</title>
        <authorList>
            <person name="Liu L."/>
            <person name="Xiao J."/>
            <person name="Xia X."/>
            <person name="Pan Y."/>
            <person name="Yan S."/>
            <person name="Wang Y."/>
        </authorList>
    </citation>
    <scope>NUCLEOTIDE SEQUENCE [LARGE SCALE GENOMIC DNA]</scope>
    <source>
        <strain evidence="2 4">SH14</strain>
    </source>
</reference>
<evidence type="ECO:0000313" key="1">
    <source>
        <dbReference type="EMBL" id="AYO16777.1"/>
    </source>
</evidence>
<dbReference type="Proteomes" id="UP000390336">
    <property type="component" value="Chromosome 2"/>
</dbReference>
<dbReference type="EMBL" id="CP045860">
    <property type="protein sequence ID" value="QGH48941.1"/>
    <property type="molecule type" value="Genomic_DNA"/>
</dbReference>
<dbReference type="AlphaFoldDB" id="A0AAP9KBT7"/>
<evidence type="ECO:0000313" key="3">
    <source>
        <dbReference type="Proteomes" id="UP000272136"/>
    </source>
</evidence>
<dbReference type="InterPro" id="IPR000015">
    <property type="entry name" value="Fimb_usher"/>
</dbReference>
<dbReference type="Proteomes" id="UP000272136">
    <property type="component" value="Chromosome 2"/>
</dbReference>